<keyword evidence="3" id="KW-1185">Reference proteome</keyword>
<keyword evidence="1" id="KW-0472">Membrane</keyword>
<feature type="transmembrane region" description="Helical" evidence="1">
    <location>
        <begin position="12"/>
        <end position="34"/>
    </location>
</feature>
<gene>
    <name evidence="2" type="ordered locus">Fbal_1179</name>
</gene>
<evidence type="ECO:0000256" key="1">
    <source>
        <dbReference type="SAM" id="Phobius"/>
    </source>
</evidence>
<evidence type="ECO:0000313" key="2">
    <source>
        <dbReference type="EMBL" id="ADN75388.1"/>
    </source>
</evidence>
<proteinExistence type="predicted"/>
<organism evidence="2 3">
    <name type="scientific">Ferrimonas balearica (strain DSM 9799 / CCM 4581 / KCTC 23876 / PAT)</name>
    <dbReference type="NCBI Taxonomy" id="550540"/>
    <lineage>
        <taxon>Bacteria</taxon>
        <taxon>Pseudomonadati</taxon>
        <taxon>Pseudomonadota</taxon>
        <taxon>Gammaproteobacteria</taxon>
        <taxon>Alteromonadales</taxon>
        <taxon>Ferrimonadaceae</taxon>
        <taxon>Ferrimonas</taxon>
    </lineage>
</organism>
<protein>
    <submittedName>
        <fullName evidence="2">Uncharacterized protein</fullName>
    </submittedName>
</protein>
<dbReference type="KEGG" id="fbl:Fbal_1179"/>
<name>E1SW99_FERBD</name>
<keyword evidence="1" id="KW-1133">Transmembrane helix</keyword>
<dbReference type="Proteomes" id="UP000006683">
    <property type="component" value="Chromosome"/>
</dbReference>
<dbReference type="STRING" id="550540.Fbal_1179"/>
<dbReference type="AlphaFoldDB" id="E1SW99"/>
<reference evidence="2 3" key="1">
    <citation type="journal article" date="2010" name="Stand. Genomic Sci.">
        <title>Complete genome sequence of Ferrimonas balearica type strain (PAT).</title>
        <authorList>
            <person name="Nolan M."/>
            <person name="Sikorski J."/>
            <person name="Davenport K."/>
            <person name="Lucas S."/>
            <person name="Glavina Del Rio T."/>
            <person name="Tice H."/>
            <person name="Cheng J."/>
            <person name="Goodwin L."/>
            <person name="Pitluck S."/>
            <person name="Liolios K."/>
            <person name="Ivanova N."/>
            <person name="Mavromatis K."/>
            <person name="Ovchinnikova G."/>
            <person name="Pati A."/>
            <person name="Chen A."/>
            <person name="Palaniappan K."/>
            <person name="Land M."/>
            <person name="Hauser L."/>
            <person name="Chang Y."/>
            <person name="Jeffries C."/>
            <person name="Tapia R."/>
            <person name="Brettin T."/>
            <person name="Detter J."/>
            <person name="Han C."/>
            <person name="Yasawong M."/>
            <person name="Rohde M."/>
            <person name="Tindall B."/>
            <person name="Goker M."/>
            <person name="Woyke T."/>
            <person name="Bristow J."/>
            <person name="Eisen J."/>
            <person name="Markowitz V."/>
            <person name="Hugenholtz P."/>
            <person name="Kyrpides N."/>
            <person name="Klenk H."/>
            <person name="Lapidus A."/>
        </authorList>
    </citation>
    <scope>NUCLEOTIDE SEQUENCE [LARGE SCALE GENOMIC DNA]</scope>
    <source>
        <strain evidence="3">DSM 9799 / CCM 4581 / KCTC 23876 / PAT</strain>
    </source>
</reference>
<dbReference type="HOGENOM" id="CLU_216513_0_0_6"/>
<dbReference type="EMBL" id="CP002209">
    <property type="protein sequence ID" value="ADN75388.1"/>
    <property type="molecule type" value="Genomic_DNA"/>
</dbReference>
<accession>E1SW99</accession>
<keyword evidence="1" id="KW-0812">Transmembrane</keyword>
<evidence type="ECO:0000313" key="3">
    <source>
        <dbReference type="Proteomes" id="UP000006683"/>
    </source>
</evidence>
<sequence length="39" mass="4425">MADNNFKEPFNLLHFLGLLAVLMIPTLPATLTWLKLLSQ</sequence>